<comment type="caution">
    <text evidence="2">The sequence shown here is derived from an EMBL/GenBank/DDBJ whole genome shotgun (WGS) entry which is preliminary data.</text>
</comment>
<dbReference type="AlphaFoldDB" id="A0A5B7E2A9"/>
<name>A0A5B7E2A9_PORTR</name>
<dbReference type="EMBL" id="VSRR010001719">
    <property type="protein sequence ID" value="MPC27276.1"/>
    <property type="molecule type" value="Genomic_DNA"/>
</dbReference>
<evidence type="ECO:0000313" key="2">
    <source>
        <dbReference type="EMBL" id="MPC27276.1"/>
    </source>
</evidence>
<reference evidence="2 3" key="1">
    <citation type="submission" date="2019-05" db="EMBL/GenBank/DDBJ databases">
        <title>Another draft genome of Portunus trituberculatus and its Hox gene families provides insights of decapod evolution.</title>
        <authorList>
            <person name="Jeong J.-H."/>
            <person name="Song I."/>
            <person name="Kim S."/>
            <person name="Choi T."/>
            <person name="Kim D."/>
            <person name="Ryu S."/>
            <person name="Kim W."/>
        </authorList>
    </citation>
    <scope>NUCLEOTIDE SEQUENCE [LARGE SCALE GENOMIC DNA]</scope>
    <source>
        <tissue evidence="2">Muscle</tissue>
    </source>
</reference>
<proteinExistence type="predicted"/>
<evidence type="ECO:0000313" key="3">
    <source>
        <dbReference type="Proteomes" id="UP000324222"/>
    </source>
</evidence>
<dbReference type="Proteomes" id="UP000324222">
    <property type="component" value="Unassembled WGS sequence"/>
</dbReference>
<feature type="region of interest" description="Disordered" evidence="1">
    <location>
        <begin position="1"/>
        <end position="64"/>
    </location>
</feature>
<evidence type="ECO:0000256" key="1">
    <source>
        <dbReference type="SAM" id="MobiDB-lite"/>
    </source>
</evidence>
<protein>
    <submittedName>
        <fullName evidence="2">Uncharacterized protein</fullName>
    </submittedName>
</protein>
<keyword evidence="3" id="KW-1185">Reference proteome</keyword>
<gene>
    <name evidence="2" type="ORF">E2C01_020444</name>
</gene>
<sequence>MICRLEKESNAGGLLNTENPPAGRGSAGQDEGEEKERRGLKEGQGGEPAEGTNMKEGKGNIQIC</sequence>
<organism evidence="2 3">
    <name type="scientific">Portunus trituberculatus</name>
    <name type="common">Swimming crab</name>
    <name type="synonym">Neptunus trituberculatus</name>
    <dbReference type="NCBI Taxonomy" id="210409"/>
    <lineage>
        <taxon>Eukaryota</taxon>
        <taxon>Metazoa</taxon>
        <taxon>Ecdysozoa</taxon>
        <taxon>Arthropoda</taxon>
        <taxon>Crustacea</taxon>
        <taxon>Multicrustacea</taxon>
        <taxon>Malacostraca</taxon>
        <taxon>Eumalacostraca</taxon>
        <taxon>Eucarida</taxon>
        <taxon>Decapoda</taxon>
        <taxon>Pleocyemata</taxon>
        <taxon>Brachyura</taxon>
        <taxon>Eubrachyura</taxon>
        <taxon>Portunoidea</taxon>
        <taxon>Portunidae</taxon>
        <taxon>Portuninae</taxon>
        <taxon>Portunus</taxon>
    </lineage>
</organism>
<accession>A0A5B7E2A9</accession>